<evidence type="ECO:0000313" key="1">
    <source>
        <dbReference type="EMBL" id="MBA0555176.1"/>
    </source>
</evidence>
<proteinExistence type="predicted"/>
<sequence length="177" mass="19441">MASSSIRPSLSPFRCSGGVSSSRFGVSLSPVHLHQHLGFSNLGSEKSVRYCLLRAVRSSNMSGIVPEEVLSPDYVIEKSGKCRLHRNRLPSLATAVALSIAIKPCEPPFVPQSQFFGFKASKMSRTEETKLGKPLVGNVVRASTAAAQETEALEWVEKDKRRMLHVVYRVGDLDRTI</sequence>
<dbReference type="AlphaFoldDB" id="A0A7J8LRU8"/>
<protein>
    <submittedName>
        <fullName evidence="1">Uncharacterized protein</fullName>
    </submittedName>
</protein>
<name>A0A7J8LRU8_9ROSI</name>
<feature type="non-terminal residue" evidence="1">
    <location>
        <position position="1"/>
    </location>
</feature>
<gene>
    <name evidence="1" type="ORF">Golob_014230</name>
</gene>
<evidence type="ECO:0000313" key="2">
    <source>
        <dbReference type="Proteomes" id="UP000593572"/>
    </source>
</evidence>
<comment type="caution">
    <text evidence="1">The sequence shown here is derived from an EMBL/GenBank/DDBJ whole genome shotgun (WGS) entry which is preliminary data.</text>
</comment>
<accession>A0A7J8LRU8</accession>
<dbReference type="Proteomes" id="UP000593572">
    <property type="component" value="Unassembled WGS sequence"/>
</dbReference>
<dbReference type="EMBL" id="JABEZX010000004">
    <property type="protein sequence ID" value="MBA0555176.1"/>
    <property type="molecule type" value="Genomic_DNA"/>
</dbReference>
<keyword evidence="2" id="KW-1185">Reference proteome</keyword>
<reference evidence="1 2" key="1">
    <citation type="journal article" date="2019" name="Genome Biol. Evol.">
        <title>Insights into the evolution of the New World diploid cottons (Gossypium, subgenus Houzingenia) based on genome sequencing.</title>
        <authorList>
            <person name="Grover C.E."/>
            <person name="Arick M.A. 2nd"/>
            <person name="Thrash A."/>
            <person name="Conover J.L."/>
            <person name="Sanders W.S."/>
            <person name="Peterson D.G."/>
            <person name="Frelichowski J.E."/>
            <person name="Scheffler J.A."/>
            <person name="Scheffler B.E."/>
            <person name="Wendel J.F."/>
        </authorList>
    </citation>
    <scope>NUCLEOTIDE SEQUENCE [LARGE SCALE GENOMIC DNA]</scope>
    <source>
        <strain evidence="1">157</strain>
        <tissue evidence="1">Leaf</tissue>
    </source>
</reference>
<organism evidence="1 2">
    <name type="scientific">Gossypium lobatum</name>
    <dbReference type="NCBI Taxonomy" id="34289"/>
    <lineage>
        <taxon>Eukaryota</taxon>
        <taxon>Viridiplantae</taxon>
        <taxon>Streptophyta</taxon>
        <taxon>Embryophyta</taxon>
        <taxon>Tracheophyta</taxon>
        <taxon>Spermatophyta</taxon>
        <taxon>Magnoliopsida</taxon>
        <taxon>eudicotyledons</taxon>
        <taxon>Gunneridae</taxon>
        <taxon>Pentapetalae</taxon>
        <taxon>rosids</taxon>
        <taxon>malvids</taxon>
        <taxon>Malvales</taxon>
        <taxon>Malvaceae</taxon>
        <taxon>Malvoideae</taxon>
        <taxon>Gossypium</taxon>
    </lineage>
</organism>